<reference evidence="1 2" key="1">
    <citation type="submission" date="2019-08" db="EMBL/GenBank/DDBJ databases">
        <title>Draft genome sequences of two oriental melons (Cucumis melo L. var makuwa).</title>
        <authorList>
            <person name="Kwon S.-Y."/>
        </authorList>
    </citation>
    <scope>NUCLEOTIDE SEQUENCE [LARGE SCALE GENOMIC DNA]</scope>
    <source>
        <strain evidence="2">cv. Chang Bougi</strain>
        <tissue evidence="1">Leaf</tissue>
    </source>
</reference>
<evidence type="ECO:0000313" key="1">
    <source>
        <dbReference type="EMBL" id="TYK26467.1"/>
    </source>
</evidence>
<protein>
    <submittedName>
        <fullName evidence="1">CACTA en-spm transposon protein</fullName>
    </submittedName>
</protein>
<comment type="caution">
    <text evidence="1">The sequence shown here is derived from an EMBL/GenBank/DDBJ whole genome shotgun (WGS) entry which is preliminary data.</text>
</comment>
<dbReference type="EMBL" id="SSTD01003373">
    <property type="protein sequence ID" value="TYK26467.1"/>
    <property type="molecule type" value="Genomic_DNA"/>
</dbReference>
<dbReference type="Proteomes" id="UP000321947">
    <property type="component" value="Unassembled WGS sequence"/>
</dbReference>
<accession>A0A5D3DRW9</accession>
<dbReference type="AlphaFoldDB" id="A0A5D3DRW9"/>
<proteinExistence type="predicted"/>
<gene>
    <name evidence="1" type="ORF">E5676_scaffold313G00300</name>
</gene>
<organism evidence="1 2">
    <name type="scientific">Cucumis melo var. makuwa</name>
    <name type="common">Oriental melon</name>
    <dbReference type="NCBI Taxonomy" id="1194695"/>
    <lineage>
        <taxon>Eukaryota</taxon>
        <taxon>Viridiplantae</taxon>
        <taxon>Streptophyta</taxon>
        <taxon>Embryophyta</taxon>
        <taxon>Tracheophyta</taxon>
        <taxon>Spermatophyta</taxon>
        <taxon>Magnoliopsida</taxon>
        <taxon>eudicotyledons</taxon>
        <taxon>Gunneridae</taxon>
        <taxon>Pentapetalae</taxon>
        <taxon>rosids</taxon>
        <taxon>fabids</taxon>
        <taxon>Cucurbitales</taxon>
        <taxon>Cucurbitaceae</taxon>
        <taxon>Benincaseae</taxon>
        <taxon>Cucumis</taxon>
    </lineage>
</organism>
<evidence type="ECO:0000313" key="2">
    <source>
        <dbReference type="Proteomes" id="UP000321947"/>
    </source>
</evidence>
<name>A0A5D3DRW9_CUCMM</name>
<sequence length="146" mass="16846">MPSFSSGFDEMDTMFLEFTEDLDNPVGGPSSMGDNSANEQISMMIAPGAEKPISPHVVRFRQVIGVCVRKTFFVHCLKWTDVGREYIERFFVLDFNDQAMNRFVEPQMLNTFKEFWGDCVRHFKKYSDPKKARANPPHILVGRNED</sequence>